<name>A0A926UX17_9CYAN</name>
<reference evidence="1" key="1">
    <citation type="journal article" date="2015" name="ISME J.">
        <title>Draft Genome Sequence of Streptomyces incarnatus NRRL8089, which Produces the Nucleoside Antibiotic Sinefungin.</title>
        <authorList>
            <person name="Oshima K."/>
            <person name="Hattori M."/>
            <person name="Shimizu H."/>
            <person name="Fukuda K."/>
            <person name="Nemoto M."/>
            <person name="Inagaki K."/>
            <person name="Tamura T."/>
        </authorList>
    </citation>
    <scope>NUCLEOTIDE SEQUENCE</scope>
    <source>
        <strain evidence="1">FACHB-1277</strain>
    </source>
</reference>
<dbReference type="Proteomes" id="UP000631421">
    <property type="component" value="Unassembled WGS sequence"/>
</dbReference>
<evidence type="ECO:0000313" key="1">
    <source>
        <dbReference type="EMBL" id="MBD2152792.1"/>
    </source>
</evidence>
<proteinExistence type="predicted"/>
<protein>
    <recommendedName>
        <fullName evidence="3">Protein kinase domain-containing protein</fullName>
    </recommendedName>
</protein>
<dbReference type="AlphaFoldDB" id="A0A926UX17"/>
<dbReference type="EMBL" id="JACJPY010000151">
    <property type="protein sequence ID" value="MBD2152792.1"/>
    <property type="molecule type" value="Genomic_DNA"/>
</dbReference>
<organism evidence="1 2">
    <name type="scientific">Pseudanabaena cinerea FACHB-1277</name>
    <dbReference type="NCBI Taxonomy" id="2949581"/>
    <lineage>
        <taxon>Bacteria</taxon>
        <taxon>Bacillati</taxon>
        <taxon>Cyanobacteriota</taxon>
        <taxon>Cyanophyceae</taxon>
        <taxon>Pseudanabaenales</taxon>
        <taxon>Pseudanabaenaceae</taxon>
        <taxon>Pseudanabaena</taxon>
        <taxon>Pseudanabaena cinerea</taxon>
    </lineage>
</organism>
<comment type="caution">
    <text evidence="1">The sequence shown here is derived from an EMBL/GenBank/DDBJ whole genome shotgun (WGS) entry which is preliminary data.</text>
</comment>
<evidence type="ECO:0008006" key="3">
    <source>
        <dbReference type="Google" id="ProtNLM"/>
    </source>
</evidence>
<evidence type="ECO:0000313" key="2">
    <source>
        <dbReference type="Proteomes" id="UP000631421"/>
    </source>
</evidence>
<accession>A0A926UX17</accession>
<gene>
    <name evidence="1" type="ORF">H6F44_22145</name>
</gene>
<dbReference type="RefSeq" id="WP_190353251.1">
    <property type="nucleotide sequence ID" value="NZ_JACJPY010000151.1"/>
</dbReference>
<keyword evidence="2" id="KW-1185">Reference proteome</keyword>
<sequence>MNPQYINSSDRYPRIEGYLLTEELHTSAKTSVYRGIQLKDTQPVVLKLLRSDRPSMQDLLHLRNHYQYFGHKKRGTKKLFIG</sequence>
<reference evidence="1" key="2">
    <citation type="submission" date="2020-08" db="EMBL/GenBank/DDBJ databases">
        <authorList>
            <person name="Chen M."/>
            <person name="Teng W."/>
            <person name="Zhao L."/>
            <person name="Hu C."/>
            <person name="Zhou Y."/>
            <person name="Han B."/>
            <person name="Song L."/>
            <person name="Shu W."/>
        </authorList>
    </citation>
    <scope>NUCLEOTIDE SEQUENCE</scope>
    <source>
        <strain evidence="1">FACHB-1277</strain>
    </source>
</reference>